<dbReference type="Pfam" id="PF08874">
    <property type="entry name" value="DUF1835"/>
    <property type="match status" value="1"/>
</dbReference>
<keyword evidence="4" id="KW-1185">Reference proteome</keyword>
<protein>
    <submittedName>
        <fullName evidence="3">DUF1835 domain-containing protein</fullName>
    </submittedName>
</protein>
<dbReference type="RefSeq" id="WP_146782985.1">
    <property type="nucleotide sequence ID" value="NZ_BAABIO010000006.1"/>
</dbReference>
<evidence type="ECO:0000313" key="4">
    <source>
        <dbReference type="Proteomes" id="UP000321204"/>
    </source>
</evidence>
<gene>
    <name evidence="3" type="ORF">FSB75_03760</name>
</gene>
<evidence type="ECO:0000313" key="3">
    <source>
        <dbReference type="EMBL" id="QEC55055.1"/>
    </source>
</evidence>
<name>A0A5B8UFA2_9BACT</name>
<dbReference type="InterPro" id="IPR022123">
    <property type="entry name" value="DUF3658"/>
</dbReference>
<reference evidence="3 4" key="1">
    <citation type="journal article" date="2015" name="Int. J. Syst. Evol. Microbiol.">
        <title>Flavisolibacter ginsenosidimutans sp. nov., with ginsenoside-converting activity isolated from soil used for cultivating ginseng.</title>
        <authorList>
            <person name="Zhao Y."/>
            <person name="Liu Q."/>
            <person name="Kang M.S."/>
            <person name="Jin F."/>
            <person name="Yu H."/>
            <person name="Im W.T."/>
        </authorList>
    </citation>
    <scope>NUCLEOTIDE SEQUENCE [LARGE SCALE GENOMIC DNA]</scope>
    <source>
        <strain evidence="3 4">Gsoil 636</strain>
    </source>
</reference>
<organism evidence="3 4">
    <name type="scientific">Flavisolibacter ginsenosidimutans</name>
    <dbReference type="NCBI Taxonomy" id="661481"/>
    <lineage>
        <taxon>Bacteria</taxon>
        <taxon>Pseudomonadati</taxon>
        <taxon>Bacteroidota</taxon>
        <taxon>Chitinophagia</taxon>
        <taxon>Chitinophagales</taxon>
        <taxon>Chitinophagaceae</taxon>
        <taxon>Flavisolibacter</taxon>
    </lineage>
</organism>
<dbReference type="InterPro" id="IPR014973">
    <property type="entry name" value="DUF1835"/>
</dbReference>
<dbReference type="AlphaFoldDB" id="A0A5B8UFA2"/>
<dbReference type="Pfam" id="PF12395">
    <property type="entry name" value="DUF3658"/>
    <property type="match status" value="1"/>
</dbReference>
<proteinExistence type="predicted"/>
<feature type="domain" description="DUF3658" evidence="2">
    <location>
        <begin position="159"/>
        <end position="257"/>
    </location>
</feature>
<evidence type="ECO:0000259" key="1">
    <source>
        <dbReference type="Pfam" id="PF08874"/>
    </source>
</evidence>
<sequence>MIHIVFQQADIEVLKKAQELDESLIGDVQIVRDDYAVGPIQNIYEPEGYQARRQYWKELLDYSPYNSDQLMEMVDDRLMVHNLKRTLDENEDEIIWIWMGQNQHDVCGYYWLLSQLKDYHGRIFVLYLNNLPFINEKGLIFYPTALHQIQPKEFLKAKKLARKVTLSEFEVDPDEWKKLMDENGAVRILEGGKKIVSKEESFYDKDILAGLTSETQKGNKAMQNILSKMKNKTGDVTLLGRMKVLAEEGKIELTGEPAKGWKEFDVKLKSTAPEEVTELNS</sequence>
<dbReference type="EMBL" id="CP042433">
    <property type="protein sequence ID" value="QEC55055.1"/>
    <property type="molecule type" value="Genomic_DNA"/>
</dbReference>
<dbReference type="OrthoDB" id="648566at2"/>
<evidence type="ECO:0000259" key="2">
    <source>
        <dbReference type="Pfam" id="PF12395"/>
    </source>
</evidence>
<feature type="domain" description="DUF1835" evidence="1">
    <location>
        <begin position="2"/>
        <end position="126"/>
    </location>
</feature>
<dbReference type="KEGG" id="fgg:FSB75_03760"/>
<dbReference type="Proteomes" id="UP000321204">
    <property type="component" value="Chromosome"/>
</dbReference>
<accession>A0A5B8UFA2</accession>